<dbReference type="RefSeq" id="WP_015439852.1">
    <property type="nucleotide sequence ID" value="NC_020520.1"/>
</dbReference>
<dbReference type="InterPro" id="IPR052019">
    <property type="entry name" value="F420H2_bilvrd_red/Heme_oxyg"/>
</dbReference>
<keyword evidence="4" id="KW-1185">Reference proteome</keyword>
<dbReference type="GO" id="GO:0070967">
    <property type="term" value="F:coenzyme F420 binding"/>
    <property type="evidence" value="ECO:0007669"/>
    <property type="project" value="TreeGrafter"/>
</dbReference>
<dbReference type="EMBL" id="AP012057">
    <property type="protein sequence ID" value="BAN00604.1"/>
    <property type="molecule type" value="Genomic_DNA"/>
</dbReference>
<dbReference type="OrthoDB" id="5180813at2"/>
<dbReference type="AlphaFoldDB" id="A0A6C7DUU5"/>
<gene>
    <name evidence="3" type="ORF">YM304_02900</name>
</gene>
<dbReference type="SUPFAM" id="SSF50475">
    <property type="entry name" value="FMN-binding split barrel"/>
    <property type="match status" value="1"/>
</dbReference>
<protein>
    <recommendedName>
        <fullName evidence="2">Pyridoxamine 5'-phosphate oxidase N-terminal domain-containing protein</fullName>
    </recommendedName>
</protein>
<dbReference type="InterPro" id="IPR012349">
    <property type="entry name" value="Split_barrel_FMN-bd"/>
</dbReference>
<proteinExistence type="predicted"/>
<organism evidence="3 4">
    <name type="scientific">Ilumatobacter coccineus (strain NBRC 103263 / KCTC 29153 / YM16-304)</name>
    <dbReference type="NCBI Taxonomy" id="1313172"/>
    <lineage>
        <taxon>Bacteria</taxon>
        <taxon>Bacillati</taxon>
        <taxon>Actinomycetota</taxon>
        <taxon>Acidimicrobiia</taxon>
        <taxon>Acidimicrobiales</taxon>
        <taxon>Ilumatobacteraceae</taxon>
        <taxon>Ilumatobacter</taxon>
    </lineage>
</organism>
<dbReference type="PANTHER" id="PTHR35176:SF6">
    <property type="entry name" value="HEME OXYGENASE HI_0854-RELATED"/>
    <property type="match status" value="1"/>
</dbReference>
<accession>A0A6C7DUU5</accession>
<dbReference type="InterPro" id="IPR011576">
    <property type="entry name" value="Pyridox_Oxase_N"/>
</dbReference>
<dbReference type="GO" id="GO:0005829">
    <property type="term" value="C:cytosol"/>
    <property type="evidence" value="ECO:0007669"/>
    <property type="project" value="TreeGrafter"/>
</dbReference>
<name>A0A6C7DUU5_ILUCY</name>
<dbReference type="GO" id="GO:0016627">
    <property type="term" value="F:oxidoreductase activity, acting on the CH-CH group of donors"/>
    <property type="evidence" value="ECO:0007669"/>
    <property type="project" value="TreeGrafter"/>
</dbReference>
<dbReference type="Gene3D" id="2.30.110.10">
    <property type="entry name" value="Electron Transport, Fmn-binding Protein, Chain A"/>
    <property type="match status" value="1"/>
</dbReference>
<sequence length="177" mass="19386">MGDQTNDHSDYTDSYEDVSKFVLSGDREATLLEKQTECTFMWTTSTGDPVGVIMNFVYLDGAFWVTCTRRRKRVPAVEARPRVSVAISSRGTDIGVSQAVTYKGDAEVLDDRATLDWFYPVLAAKVRPGDATKQAAFVAHLDSPGRMVIKITPDTRIGFDSEAMFANSPAGSTTTTV</sequence>
<evidence type="ECO:0000259" key="2">
    <source>
        <dbReference type="Pfam" id="PF01243"/>
    </source>
</evidence>
<evidence type="ECO:0000313" key="4">
    <source>
        <dbReference type="Proteomes" id="UP000011863"/>
    </source>
</evidence>
<reference evidence="3 4" key="1">
    <citation type="journal article" date="2013" name="Int. J. Syst. Evol. Microbiol.">
        <title>Ilumatobacter nonamiense sp. nov. and Ilumatobacter coccineum sp. nov., isolated from seashore sand.</title>
        <authorList>
            <person name="Matsumoto A."/>
            <person name="Kasai H."/>
            <person name="Matsuo Y."/>
            <person name="Shizuri Y."/>
            <person name="Ichikawa N."/>
            <person name="Fujita N."/>
            <person name="Omura S."/>
            <person name="Takahashi Y."/>
        </authorList>
    </citation>
    <scope>NUCLEOTIDE SEQUENCE [LARGE SCALE GENOMIC DNA]</scope>
    <source>
        <strain evidence="4">NBRC 103263 / KCTC 29153 / YM16-304</strain>
    </source>
</reference>
<dbReference type="Proteomes" id="UP000011863">
    <property type="component" value="Chromosome"/>
</dbReference>
<dbReference type="PANTHER" id="PTHR35176">
    <property type="entry name" value="HEME OXYGENASE HI_0854-RELATED"/>
    <property type="match status" value="1"/>
</dbReference>
<evidence type="ECO:0000256" key="1">
    <source>
        <dbReference type="ARBA" id="ARBA00023002"/>
    </source>
</evidence>
<evidence type="ECO:0000313" key="3">
    <source>
        <dbReference type="EMBL" id="BAN00604.1"/>
    </source>
</evidence>
<dbReference type="Pfam" id="PF01243">
    <property type="entry name" value="PNPOx_N"/>
    <property type="match status" value="1"/>
</dbReference>
<dbReference type="KEGG" id="aym:YM304_02900"/>
<feature type="domain" description="Pyridoxamine 5'-phosphate oxidase N-terminal" evidence="2">
    <location>
        <begin position="39"/>
        <end position="154"/>
    </location>
</feature>
<keyword evidence="1" id="KW-0560">Oxidoreductase</keyword>